<proteinExistence type="predicted"/>
<sequence length="180" mass="18601">MSTEGFKLQASIKDTDGDMVNFRADSAEELADYLAGFPYDVYAQAKANLRGASAVGSIAQPSTPTAAPVAAPAPTPAPQNNGWGQPPVAQAAPVAAGGPVNGTPHPEGKVCGGCATPIQFKSFTAKSGKAMRMWTCPNQRSKDDGHFSEFIWDNWSASDRRVGGSHAAALAVAAPINCDP</sequence>
<evidence type="ECO:0000313" key="2">
    <source>
        <dbReference type="Proteomes" id="UP001240447"/>
    </source>
</evidence>
<gene>
    <name evidence="1" type="ORF">J2S59_000313</name>
</gene>
<organism evidence="1 2">
    <name type="scientific">Nocardioides massiliensis</name>
    <dbReference type="NCBI Taxonomy" id="1325935"/>
    <lineage>
        <taxon>Bacteria</taxon>
        <taxon>Bacillati</taxon>
        <taxon>Actinomycetota</taxon>
        <taxon>Actinomycetes</taxon>
        <taxon>Propionibacteriales</taxon>
        <taxon>Nocardioidaceae</taxon>
        <taxon>Nocardioides</taxon>
    </lineage>
</organism>
<dbReference type="RefSeq" id="WP_306824739.1">
    <property type="nucleotide sequence ID" value="NZ_JAUSQM010000001.1"/>
</dbReference>
<keyword evidence="2" id="KW-1185">Reference proteome</keyword>
<protein>
    <submittedName>
        <fullName evidence="1">Uncharacterized protein</fullName>
    </submittedName>
</protein>
<name>A0ABT9NJA7_9ACTN</name>
<reference evidence="1 2" key="1">
    <citation type="submission" date="2023-07" db="EMBL/GenBank/DDBJ databases">
        <title>Sequencing the genomes of 1000 actinobacteria strains.</title>
        <authorList>
            <person name="Klenk H.-P."/>
        </authorList>
    </citation>
    <scope>NUCLEOTIDE SEQUENCE [LARGE SCALE GENOMIC DNA]</scope>
    <source>
        <strain evidence="1 2">GD13</strain>
    </source>
</reference>
<comment type="caution">
    <text evidence="1">The sequence shown here is derived from an EMBL/GenBank/DDBJ whole genome shotgun (WGS) entry which is preliminary data.</text>
</comment>
<dbReference type="Proteomes" id="UP001240447">
    <property type="component" value="Unassembled WGS sequence"/>
</dbReference>
<evidence type="ECO:0000313" key="1">
    <source>
        <dbReference type="EMBL" id="MDP9820504.1"/>
    </source>
</evidence>
<dbReference type="EMBL" id="JAUSQM010000001">
    <property type="protein sequence ID" value="MDP9820504.1"/>
    <property type="molecule type" value="Genomic_DNA"/>
</dbReference>
<accession>A0ABT9NJA7</accession>